<comment type="caution">
    <text evidence="1">The sequence shown here is derived from an EMBL/GenBank/DDBJ whole genome shotgun (WGS) entry which is preliminary data.</text>
</comment>
<dbReference type="EMBL" id="UAVP01000007">
    <property type="protein sequence ID" value="SQA75269.1"/>
    <property type="molecule type" value="Genomic_DNA"/>
</dbReference>
<organism evidence="1 2">
    <name type="scientific">Capnocytophaga sputigena</name>
    <dbReference type="NCBI Taxonomy" id="1019"/>
    <lineage>
        <taxon>Bacteria</taxon>
        <taxon>Pseudomonadati</taxon>
        <taxon>Bacteroidota</taxon>
        <taxon>Flavobacteriia</taxon>
        <taxon>Flavobacteriales</taxon>
        <taxon>Flavobacteriaceae</taxon>
        <taxon>Capnocytophaga</taxon>
    </lineage>
</organism>
<name>A0AAX2IE62_CAPSP</name>
<evidence type="ECO:0000313" key="2">
    <source>
        <dbReference type="Proteomes" id="UP000249902"/>
    </source>
</evidence>
<proteinExistence type="predicted"/>
<dbReference type="AlphaFoldDB" id="A0AAX2IE62"/>
<sequence>MKMLKLYITIRFFSLITFSFDQVTSIQYNFQIINNFCFFGI</sequence>
<reference evidence="1 2" key="1">
    <citation type="submission" date="2018-06" db="EMBL/GenBank/DDBJ databases">
        <authorList>
            <consortium name="Pathogen Informatics"/>
            <person name="Doyle S."/>
        </authorList>
    </citation>
    <scope>NUCLEOTIDE SEQUENCE [LARGE SCALE GENOMIC DNA]</scope>
    <source>
        <strain evidence="1 2">NCTC11653</strain>
    </source>
</reference>
<dbReference type="Proteomes" id="UP000249902">
    <property type="component" value="Unassembled WGS sequence"/>
</dbReference>
<accession>A0AAX2IE62</accession>
<protein>
    <submittedName>
        <fullName evidence="1">Uncharacterized protein</fullName>
    </submittedName>
</protein>
<evidence type="ECO:0000313" key="1">
    <source>
        <dbReference type="EMBL" id="SQA75269.1"/>
    </source>
</evidence>
<gene>
    <name evidence="1" type="ORF">NCTC11653_01167</name>
</gene>